<proteinExistence type="predicted"/>
<protein>
    <submittedName>
        <fullName evidence="1">Uncharacterized protein</fullName>
    </submittedName>
</protein>
<dbReference type="AlphaFoldDB" id="A0A0T9M066"/>
<evidence type="ECO:0000313" key="1">
    <source>
        <dbReference type="EMBL" id="CNF42592.1"/>
    </source>
</evidence>
<organism evidence="1 2">
    <name type="scientific">Yersinia kristensenii</name>
    <dbReference type="NCBI Taxonomy" id="28152"/>
    <lineage>
        <taxon>Bacteria</taxon>
        <taxon>Pseudomonadati</taxon>
        <taxon>Pseudomonadota</taxon>
        <taxon>Gammaproteobacteria</taxon>
        <taxon>Enterobacterales</taxon>
        <taxon>Yersiniaceae</taxon>
        <taxon>Yersinia</taxon>
    </lineage>
</organism>
<sequence>MKDQCAKRNKTKNVIQKACCSCNEFDLYGYIIYLADRVGPNRKEKKVW</sequence>
<name>A0A0T9M066_YERKR</name>
<reference evidence="1 2" key="1">
    <citation type="submission" date="2015-03" db="EMBL/GenBank/DDBJ databases">
        <authorList>
            <person name="Murphy D."/>
        </authorList>
    </citation>
    <scope>NUCLEOTIDE SEQUENCE [LARGE SCALE GENOMIC DNA]</scope>
    <source>
        <strain evidence="1 2">FCF326</strain>
    </source>
</reference>
<dbReference type="EMBL" id="CPYI01000019">
    <property type="protein sequence ID" value="CNF42592.1"/>
    <property type="molecule type" value="Genomic_DNA"/>
</dbReference>
<accession>A0A0T9M066</accession>
<evidence type="ECO:0000313" key="2">
    <source>
        <dbReference type="Proteomes" id="UP000045824"/>
    </source>
</evidence>
<gene>
    <name evidence="1" type="ORF">ERS008491_03782</name>
</gene>
<dbReference type="Proteomes" id="UP000045824">
    <property type="component" value="Unassembled WGS sequence"/>
</dbReference>